<feature type="transmembrane region" description="Helical" evidence="8">
    <location>
        <begin position="27"/>
        <end position="46"/>
    </location>
</feature>
<evidence type="ECO:0000313" key="10">
    <source>
        <dbReference type="Proteomes" id="UP001235760"/>
    </source>
</evidence>
<organism evidence="9 10">
    <name type="scientific">Leptothrix discophora</name>
    <dbReference type="NCBI Taxonomy" id="89"/>
    <lineage>
        <taxon>Bacteria</taxon>
        <taxon>Pseudomonadati</taxon>
        <taxon>Pseudomonadota</taxon>
        <taxon>Betaproteobacteria</taxon>
        <taxon>Burkholderiales</taxon>
        <taxon>Sphaerotilaceae</taxon>
        <taxon>Leptothrix</taxon>
    </lineage>
</organism>
<dbReference type="PANTHER" id="PTHR34979">
    <property type="entry name" value="INNER MEMBRANE PROTEIN YGAZ"/>
    <property type="match status" value="1"/>
</dbReference>
<keyword evidence="3" id="KW-0813">Transport</keyword>
<keyword evidence="6 8" id="KW-1133">Transmembrane helix</keyword>
<evidence type="ECO:0000256" key="5">
    <source>
        <dbReference type="ARBA" id="ARBA00022692"/>
    </source>
</evidence>
<evidence type="ECO:0000256" key="2">
    <source>
        <dbReference type="ARBA" id="ARBA00010735"/>
    </source>
</evidence>
<evidence type="ECO:0000256" key="7">
    <source>
        <dbReference type="ARBA" id="ARBA00023136"/>
    </source>
</evidence>
<feature type="transmembrane region" description="Helical" evidence="8">
    <location>
        <begin position="145"/>
        <end position="168"/>
    </location>
</feature>
<dbReference type="EMBL" id="JAUZEE010000010">
    <property type="protein sequence ID" value="MDP4302324.1"/>
    <property type="molecule type" value="Genomic_DNA"/>
</dbReference>
<evidence type="ECO:0000256" key="8">
    <source>
        <dbReference type="SAM" id="Phobius"/>
    </source>
</evidence>
<keyword evidence="5 8" id="KW-0812">Transmembrane</keyword>
<name>A0ABT9G763_LEPDI</name>
<comment type="similarity">
    <text evidence="2">Belongs to the AzlC family.</text>
</comment>
<feature type="transmembrane region" description="Helical" evidence="8">
    <location>
        <begin position="174"/>
        <end position="194"/>
    </location>
</feature>
<accession>A0ABT9G763</accession>
<keyword evidence="10" id="KW-1185">Reference proteome</keyword>
<evidence type="ECO:0000256" key="3">
    <source>
        <dbReference type="ARBA" id="ARBA00022448"/>
    </source>
</evidence>
<dbReference type="PANTHER" id="PTHR34979:SF1">
    <property type="entry name" value="INNER MEMBRANE PROTEIN YGAZ"/>
    <property type="match status" value="1"/>
</dbReference>
<dbReference type="Pfam" id="PF03591">
    <property type="entry name" value="AzlC"/>
    <property type="match status" value="1"/>
</dbReference>
<evidence type="ECO:0000256" key="4">
    <source>
        <dbReference type="ARBA" id="ARBA00022475"/>
    </source>
</evidence>
<protein>
    <submittedName>
        <fullName evidence="9">AzlC family ABC transporter permease</fullName>
    </submittedName>
</protein>
<dbReference type="Proteomes" id="UP001235760">
    <property type="component" value="Unassembled WGS sequence"/>
</dbReference>
<evidence type="ECO:0000256" key="1">
    <source>
        <dbReference type="ARBA" id="ARBA00004651"/>
    </source>
</evidence>
<dbReference type="RefSeq" id="WP_305750864.1">
    <property type="nucleotide sequence ID" value="NZ_JAUZEE010000010.1"/>
</dbReference>
<sequence>MSRLASWRSDLTHLLADPQFRRGMHDLLPMTPGIAAWGLVTGVAMIKSGLDIPLALLMSLVVFAGSSQLASLPLLAVGAPMWVVWLTSFVVNLRFVIYSAQWRWYFGGLSRAKRLSMAYFAADLNYVVFLKAWPEPEPDPRQVPYFLGGISLMWITWQIPSIAGIVLADSVPPAWGLGFAGTLALIGLTCTLLVDRATWVAAAVAGLAALAAFALPYKLHIIVAVAAAVAAGLMMDGDGGAGRRVGKDAAPDAAA</sequence>
<gene>
    <name evidence="9" type="ORF">Q8X39_16930</name>
</gene>
<keyword evidence="4" id="KW-1003">Cell membrane</keyword>
<evidence type="ECO:0000313" key="9">
    <source>
        <dbReference type="EMBL" id="MDP4302324.1"/>
    </source>
</evidence>
<proteinExistence type="inferred from homology"/>
<comment type="caution">
    <text evidence="9">The sequence shown here is derived from an EMBL/GenBank/DDBJ whole genome shotgun (WGS) entry which is preliminary data.</text>
</comment>
<evidence type="ECO:0000256" key="6">
    <source>
        <dbReference type="ARBA" id="ARBA00022989"/>
    </source>
</evidence>
<keyword evidence="7 8" id="KW-0472">Membrane</keyword>
<reference evidence="9 10" key="1">
    <citation type="submission" date="2023-08" db="EMBL/GenBank/DDBJ databases">
        <authorList>
            <person name="Roldan D.M."/>
            <person name="Menes R.J."/>
        </authorList>
    </citation>
    <scope>NUCLEOTIDE SEQUENCE [LARGE SCALE GENOMIC DNA]</scope>
    <source>
        <strain evidence="9 10">CCM 2812</strain>
    </source>
</reference>
<dbReference type="InterPro" id="IPR011606">
    <property type="entry name" value="Brnchd-chn_aa_trnsp_permease"/>
</dbReference>
<feature type="transmembrane region" description="Helical" evidence="8">
    <location>
        <begin position="82"/>
        <end position="104"/>
    </location>
</feature>
<comment type="subcellular location">
    <subcellularLocation>
        <location evidence="1">Cell membrane</location>
        <topology evidence="1">Multi-pass membrane protein</topology>
    </subcellularLocation>
</comment>